<dbReference type="EMBL" id="CAXKWB010004170">
    <property type="protein sequence ID" value="CAL4072449.1"/>
    <property type="molecule type" value="Genomic_DNA"/>
</dbReference>
<evidence type="ECO:0000256" key="1">
    <source>
        <dbReference type="SAM" id="Coils"/>
    </source>
</evidence>
<dbReference type="AlphaFoldDB" id="A0AAV2Q7R4"/>
<accession>A0AAV2Q7R4</accession>
<protein>
    <recommendedName>
        <fullName evidence="4">B box-type domain-containing protein</fullName>
    </recommendedName>
</protein>
<evidence type="ECO:0000313" key="3">
    <source>
        <dbReference type="Proteomes" id="UP001497623"/>
    </source>
</evidence>
<keyword evidence="1" id="KW-0175">Coiled coil</keyword>
<feature type="non-terminal residue" evidence="2">
    <location>
        <position position="148"/>
    </location>
</feature>
<evidence type="ECO:0008006" key="4">
    <source>
        <dbReference type="Google" id="ProtNLM"/>
    </source>
</evidence>
<dbReference type="SUPFAM" id="SSF57845">
    <property type="entry name" value="B-box zinc-binding domain"/>
    <property type="match status" value="1"/>
</dbReference>
<evidence type="ECO:0000313" key="2">
    <source>
        <dbReference type="EMBL" id="CAL4072449.1"/>
    </source>
</evidence>
<sequence>MASRECPTCCNGKDNEDHRTENMREEIDNLKEEDVLVPKLHKGICAEHSEYRVFWCNTHNEWICSDCFITGHPMGDCSVIPIKEKLTKYKDLMISNISQDLKYFGHTEKEITLSMVKVSKQAEAKKNQINKAKEEIQNLKRSISQKEK</sequence>
<dbReference type="Proteomes" id="UP001497623">
    <property type="component" value="Unassembled WGS sequence"/>
</dbReference>
<name>A0AAV2Q7R4_MEGNR</name>
<feature type="coiled-coil region" evidence="1">
    <location>
        <begin position="115"/>
        <end position="142"/>
    </location>
</feature>
<dbReference type="Gene3D" id="3.30.160.60">
    <property type="entry name" value="Classic Zinc Finger"/>
    <property type="match status" value="1"/>
</dbReference>
<organism evidence="2 3">
    <name type="scientific">Meganyctiphanes norvegica</name>
    <name type="common">Northern krill</name>
    <name type="synonym">Thysanopoda norvegica</name>
    <dbReference type="NCBI Taxonomy" id="48144"/>
    <lineage>
        <taxon>Eukaryota</taxon>
        <taxon>Metazoa</taxon>
        <taxon>Ecdysozoa</taxon>
        <taxon>Arthropoda</taxon>
        <taxon>Crustacea</taxon>
        <taxon>Multicrustacea</taxon>
        <taxon>Malacostraca</taxon>
        <taxon>Eumalacostraca</taxon>
        <taxon>Eucarida</taxon>
        <taxon>Euphausiacea</taxon>
        <taxon>Euphausiidae</taxon>
        <taxon>Meganyctiphanes</taxon>
    </lineage>
</organism>
<keyword evidence="3" id="KW-1185">Reference proteome</keyword>
<reference evidence="2 3" key="1">
    <citation type="submission" date="2024-05" db="EMBL/GenBank/DDBJ databases">
        <authorList>
            <person name="Wallberg A."/>
        </authorList>
    </citation>
    <scope>NUCLEOTIDE SEQUENCE [LARGE SCALE GENOMIC DNA]</scope>
</reference>
<gene>
    <name evidence="2" type="ORF">MNOR_LOCUS8836</name>
</gene>
<proteinExistence type="predicted"/>
<comment type="caution">
    <text evidence="2">The sequence shown here is derived from an EMBL/GenBank/DDBJ whole genome shotgun (WGS) entry which is preliminary data.</text>
</comment>